<keyword evidence="4 9" id="KW-0808">Transferase</keyword>
<evidence type="ECO:0000313" key="9">
    <source>
        <dbReference type="EMBL" id="OAU99113.1"/>
    </source>
</evidence>
<dbReference type="InterPro" id="IPR002941">
    <property type="entry name" value="DNA_methylase_N4/N6"/>
</dbReference>
<dbReference type="InterPro" id="IPR029063">
    <property type="entry name" value="SAM-dependent_MTases_sf"/>
</dbReference>
<evidence type="ECO:0000256" key="2">
    <source>
        <dbReference type="ARBA" id="ARBA00011900"/>
    </source>
</evidence>
<evidence type="ECO:0000256" key="4">
    <source>
        <dbReference type="ARBA" id="ARBA00022679"/>
    </source>
</evidence>
<dbReference type="GO" id="GO:0003677">
    <property type="term" value="F:DNA binding"/>
    <property type="evidence" value="ECO:0007669"/>
    <property type="project" value="InterPro"/>
</dbReference>
<dbReference type="GO" id="GO:0009007">
    <property type="term" value="F:site-specific DNA-methyltransferase (adenine-specific) activity"/>
    <property type="evidence" value="ECO:0007669"/>
    <property type="project" value="UniProtKB-EC"/>
</dbReference>
<dbReference type="PROSITE" id="PS00092">
    <property type="entry name" value="N6_MTASE"/>
    <property type="match status" value="1"/>
</dbReference>
<reference evidence="9 10" key="1">
    <citation type="journal article" date="2016" name="Genome Biol. Evol.">
        <title>Comparative Genomic Analyses of the Moraxella catarrhalis Serosensitive and Seroresistant Lineages Demonstrate Their Independent Evolution.</title>
        <authorList>
            <person name="Earl J.P."/>
            <person name="de Vries S.P."/>
            <person name="Ahmed A."/>
            <person name="Powell E."/>
            <person name="Schultz M.P."/>
            <person name="Hermans P.W."/>
            <person name="Hill D.J."/>
            <person name="Zhou Z."/>
            <person name="Constantinidou C.I."/>
            <person name="Hu F.Z."/>
            <person name="Bootsma H.J."/>
            <person name="Ehrlich G.D."/>
        </authorList>
    </citation>
    <scope>NUCLEOTIDE SEQUENCE [LARGE SCALE GENOMIC DNA]</scope>
    <source>
        <strain evidence="9 10">Z7574</strain>
    </source>
</reference>
<evidence type="ECO:0000259" key="7">
    <source>
        <dbReference type="Pfam" id="PF01555"/>
    </source>
</evidence>
<dbReference type="Pfam" id="PF01555">
    <property type="entry name" value="N6_N4_Mtase"/>
    <property type="match status" value="1"/>
</dbReference>
<protein>
    <recommendedName>
        <fullName evidence="2">site-specific DNA-methyltransferase (adenine-specific)</fullName>
        <ecNumber evidence="2">2.1.1.72</ecNumber>
    </recommendedName>
</protein>
<dbReference type="PRINTS" id="PR00506">
    <property type="entry name" value="D21N6MTFRASE"/>
</dbReference>
<accession>A0A7Z1A380</accession>
<comment type="caution">
    <text evidence="9">The sequence shown here is derived from an EMBL/GenBank/DDBJ whole genome shotgun (WGS) entry which is preliminary data.</text>
</comment>
<dbReference type="Pfam" id="PF18273">
    <property type="entry name" value="T3RM_EcoP15I_C"/>
    <property type="match status" value="1"/>
</dbReference>
<evidence type="ECO:0000259" key="8">
    <source>
        <dbReference type="Pfam" id="PF18273"/>
    </source>
</evidence>
<evidence type="ECO:0000256" key="1">
    <source>
        <dbReference type="ARBA" id="ARBA00006594"/>
    </source>
</evidence>
<organism evidence="9 10">
    <name type="scientific">Moraxella catarrhalis</name>
    <name type="common">Branhamella catarrhalis</name>
    <dbReference type="NCBI Taxonomy" id="480"/>
    <lineage>
        <taxon>Bacteria</taxon>
        <taxon>Pseudomonadati</taxon>
        <taxon>Pseudomonadota</taxon>
        <taxon>Gammaproteobacteria</taxon>
        <taxon>Moraxellales</taxon>
        <taxon>Moraxellaceae</taxon>
        <taxon>Moraxella</taxon>
    </lineage>
</organism>
<dbReference type="SUPFAM" id="SSF53335">
    <property type="entry name" value="S-adenosyl-L-methionine-dependent methyltransferases"/>
    <property type="match status" value="1"/>
</dbReference>
<sequence>MTLLTEHLFADTGENSSIALLKQHFPQCSDKDGLFLPDKLAEQLQTANVPVSREYYTMNWLGKSYARYLCDCPPITLLGEDSAHNTQSQNQHSQNLLIKGDNLEVLKHLKNAYANQVKMIYIDPPYNTGSDGFVYQDDRKFTPDELAKLADMSTDEARRVLDFTAKKSNSHSAWLTFMYPRLYIARELLKEDGVIFISIDDNEQAQLKLLCDEVFGEENFVGCIIIDGTPKNDPYIVSTSHEYVLAYAKIFDKAKSWEYGITNPLYEKIIEIHKQNAGNYQKIEAELKNFYQKNKLMKDNLSNYKFADNKGVYRTGPIDDPQNSGAQDLRLNPKTGSYCKTPNRGWSCTLDTWNEWLEQGLIEFPDNNDVSPSKKTYITEDRLDLLRSYIKIQTRKSTTHLKGLFGTEITPFANPKPLDLLKNFIANTNDKNAIYLDFFAGSGSFAEAIFKQNIADNGARKFILVQIDEIIEVKGTGKARKIAEAAFNFVKVEMKKAIPTIFDITKARIEKAAQKIKSENPDYQGDLGFKIFETMPDFRATDDEISPQLEFPEMLHANLEPKQYETLLTTWCVYDGNALTQSVQSVELGGYSANLCGTTLYVVYPDFDSVAIKALLDKLDHDADFIIERIVLFGEMVESAKQRELKQALDTYNNKKNVHLSLLVRY</sequence>
<dbReference type="InterPro" id="IPR002295">
    <property type="entry name" value="N4/N6-MTase_EcoPI_Mod-like"/>
</dbReference>
<dbReference type="PIRSF" id="PIRSF015855">
    <property type="entry name" value="TypeIII_Mtase_mKpnI"/>
    <property type="match status" value="1"/>
</dbReference>
<dbReference type="EC" id="2.1.1.72" evidence="2"/>
<evidence type="ECO:0000256" key="3">
    <source>
        <dbReference type="ARBA" id="ARBA00022603"/>
    </source>
</evidence>
<dbReference type="GO" id="GO:0032259">
    <property type="term" value="P:methylation"/>
    <property type="evidence" value="ECO:0007669"/>
    <property type="project" value="UniProtKB-KW"/>
</dbReference>
<keyword evidence="3 9" id="KW-0489">Methyltransferase</keyword>
<feature type="domain" description="Type III R-M EcoP15I C-terminal" evidence="8">
    <location>
        <begin position="563"/>
        <end position="658"/>
    </location>
</feature>
<dbReference type="Proteomes" id="UP000078446">
    <property type="component" value="Unassembled WGS sequence"/>
</dbReference>
<keyword evidence="5" id="KW-0949">S-adenosyl-L-methionine</keyword>
<dbReference type="Gene3D" id="3.40.50.150">
    <property type="entry name" value="Vaccinia Virus protein VP39"/>
    <property type="match status" value="1"/>
</dbReference>
<gene>
    <name evidence="9" type="ORF">AO382_2135</name>
</gene>
<evidence type="ECO:0000256" key="5">
    <source>
        <dbReference type="ARBA" id="ARBA00022691"/>
    </source>
</evidence>
<dbReference type="EMBL" id="LXHE01000024">
    <property type="protein sequence ID" value="OAU99113.1"/>
    <property type="molecule type" value="Genomic_DNA"/>
</dbReference>
<feature type="domain" description="DNA methylase N-4/N-6" evidence="7">
    <location>
        <begin position="117"/>
        <end position="453"/>
    </location>
</feature>
<name>A0A7Z1A380_MORCA</name>
<dbReference type="AlphaFoldDB" id="A0A7Z1A380"/>
<comment type="catalytic activity">
    <reaction evidence="6">
        <text>a 2'-deoxyadenosine in DNA + S-adenosyl-L-methionine = an N(6)-methyl-2'-deoxyadenosine in DNA + S-adenosyl-L-homocysteine + H(+)</text>
        <dbReference type="Rhea" id="RHEA:15197"/>
        <dbReference type="Rhea" id="RHEA-COMP:12418"/>
        <dbReference type="Rhea" id="RHEA-COMP:12419"/>
        <dbReference type="ChEBI" id="CHEBI:15378"/>
        <dbReference type="ChEBI" id="CHEBI:57856"/>
        <dbReference type="ChEBI" id="CHEBI:59789"/>
        <dbReference type="ChEBI" id="CHEBI:90615"/>
        <dbReference type="ChEBI" id="CHEBI:90616"/>
        <dbReference type="EC" id="2.1.1.72"/>
    </reaction>
</comment>
<dbReference type="RefSeq" id="WP_064620609.1">
    <property type="nucleotide sequence ID" value="NZ_LXHE01000024.1"/>
</dbReference>
<dbReference type="GO" id="GO:0008170">
    <property type="term" value="F:N-methyltransferase activity"/>
    <property type="evidence" value="ECO:0007669"/>
    <property type="project" value="InterPro"/>
</dbReference>
<comment type="similarity">
    <text evidence="1">Belongs to the N(4)/N(6)-methyltransferase family.</text>
</comment>
<evidence type="ECO:0000313" key="10">
    <source>
        <dbReference type="Proteomes" id="UP000078446"/>
    </source>
</evidence>
<proteinExistence type="inferred from homology"/>
<dbReference type="InterPro" id="IPR002052">
    <property type="entry name" value="DNA_methylase_N6_adenine_CS"/>
</dbReference>
<evidence type="ECO:0000256" key="6">
    <source>
        <dbReference type="ARBA" id="ARBA00047942"/>
    </source>
</evidence>
<dbReference type="InterPro" id="IPR041405">
    <property type="entry name" value="T3RM_EcoP15I_C"/>
</dbReference>